<comment type="subcellular location">
    <subcellularLocation>
        <location evidence="1">Cytoplasm</location>
        <location evidence="1">Cytoskeleton</location>
        <location evidence="1">Cilium axoneme</location>
    </subcellularLocation>
</comment>
<dbReference type="SMART" id="SM00320">
    <property type="entry name" value="WD40"/>
    <property type="match status" value="6"/>
</dbReference>
<keyword evidence="3" id="KW-0963">Cytoplasm</keyword>
<dbReference type="GO" id="GO:0045503">
    <property type="term" value="F:dynein light chain binding"/>
    <property type="evidence" value="ECO:0007669"/>
    <property type="project" value="TreeGrafter"/>
</dbReference>
<evidence type="ECO:0000256" key="8">
    <source>
        <dbReference type="ARBA" id="ARBA00023175"/>
    </source>
</evidence>
<evidence type="ECO:0000256" key="6">
    <source>
        <dbReference type="ARBA" id="ARBA00022737"/>
    </source>
</evidence>
<comment type="caution">
    <text evidence="12">The sequence shown here is derived from an EMBL/GenBank/DDBJ whole genome shotgun (WGS) entry which is preliminary data.</text>
</comment>
<feature type="compositionally biased region" description="Pro residues" evidence="11">
    <location>
        <begin position="1"/>
        <end position="13"/>
    </location>
</feature>
<evidence type="ECO:0000256" key="1">
    <source>
        <dbReference type="ARBA" id="ARBA00004430"/>
    </source>
</evidence>
<reference evidence="12" key="1">
    <citation type="submission" date="2019-08" db="EMBL/GenBank/DDBJ databases">
        <title>The genome of the North American firefly Photinus pyralis.</title>
        <authorList>
            <consortium name="Photinus pyralis genome working group"/>
            <person name="Fallon T.R."/>
            <person name="Sander Lower S.E."/>
            <person name="Weng J.-K."/>
        </authorList>
    </citation>
    <scope>NUCLEOTIDE SEQUENCE</scope>
    <source>
        <strain evidence="12">TRF0915ILg1</strain>
        <tissue evidence="12">Whole body</tissue>
    </source>
</reference>
<dbReference type="GO" id="GO:0036157">
    <property type="term" value="C:outer dynein arm"/>
    <property type="evidence" value="ECO:0007669"/>
    <property type="project" value="TreeGrafter"/>
</dbReference>
<dbReference type="SUPFAM" id="SSF50978">
    <property type="entry name" value="WD40 repeat-like"/>
    <property type="match status" value="1"/>
</dbReference>
<accession>A0A8K0D6Q6</accession>
<dbReference type="Proteomes" id="UP000801492">
    <property type="component" value="Unassembled WGS sequence"/>
</dbReference>
<dbReference type="InterPro" id="IPR036322">
    <property type="entry name" value="WD40_repeat_dom_sf"/>
</dbReference>
<evidence type="ECO:0000256" key="3">
    <source>
        <dbReference type="ARBA" id="ARBA00022490"/>
    </source>
</evidence>
<evidence type="ECO:0000256" key="5">
    <source>
        <dbReference type="ARBA" id="ARBA00022701"/>
    </source>
</evidence>
<evidence type="ECO:0000256" key="7">
    <source>
        <dbReference type="ARBA" id="ARBA00023017"/>
    </source>
</evidence>
<dbReference type="Gene3D" id="2.130.10.10">
    <property type="entry name" value="YVTN repeat-like/Quinoprotein amine dehydrogenase"/>
    <property type="match status" value="2"/>
</dbReference>
<evidence type="ECO:0008006" key="14">
    <source>
        <dbReference type="Google" id="ProtNLM"/>
    </source>
</evidence>
<dbReference type="InterPro" id="IPR050687">
    <property type="entry name" value="Dynein_IC"/>
</dbReference>
<name>A0A8K0D6Q6_IGNLU</name>
<sequence>MPPTNAPKKPPPANTAKPAKKAQRTSKSEEDELMEEWKRSRQLLKPKDQLDLCDAELKEIVPRILLSTNLQYPDCLVQFDYASGGFIPIPSPGNVVIVLEQKGTFMHKDTDEARKQMIAQGIDRTYWEDPADEFREEEGTLLPLWKFTYDKTKKNTVTDFCWNPHYYDLFAVCFGFLDFMKPVPGGAICFFTIKNPSFPDYICMTESGVMCVDIHTKYPYMVVIGLYDGNVMVYNIQATCKEPAFKSNSVTQKHSSIVWEVKWAPDLPDGEMNFFSVSCDGKVNHWVLMQNEFAVTTIINLYLETQQVRGPDGTLVKKKACASCVKFHPNNPNIYLVGTEEGLIYKCSTAYSSAYLLTYKAHHMPIYRIDYNKLNSDIFASCSGDWRVKIWEDNRLEPLFVFDLGASVGDVNWAPYSSTVLGAITSKGKAYIFDLNVNKYKPICVQAIVSRKKYKLTRIAFNHKLPIIICGDDKGCVTVLKLSPNLRIPCKPPKKQQHLDQNTLQLMKLDKLLSLVREPNTLSVPPDPAGSVAES</sequence>
<dbReference type="PANTHER" id="PTHR12442:SF11">
    <property type="entry name" value="DYNEIN AXONEMAL INTERMEDIATE CHAIN 1"/>
    <property type="match status" value="1"/>
</dbReference>
<dbReference type="GO" id="GO:0036158">
    <property type="term" value="P:outer dynein arm assembly"/>
    <property type="evidence" value="ECO:0007669"/>
    <property type="project" value="TreeGrafter"/>
</dbReference>
<comment type="similarity">
    <text evidence="2">Belongs to the dynein intermediate chain family.</text>
</comment>
<keyword evidence="13" id="KW-1185">Reference proteome</keyword>
<keyword evidence="5" id="KW-0493">Microtubule</keyword>
<evidence type="ECO:0000256" key="10">
    <source>
        <dbReference type="ARBA" id="ARBA00023273"/>
    </source>
</evidence>
<evidence type="ECO:0000256" key="11">
    <source>
        <dbReference type="SAM" id="MobiDB-lite"/>
    </source>
</evidence>
<keyword evidence="8" id="KW-0505">Motor protein</keyword>
<dbReference type="GO" id="GO:0005874">
    <property type="term" value="C:microtubule"/>
    <property type="evidence" value="ECO:0007669"/>
    <property type="project" value="UniProtKB-KW"/>
</dbReference>
<keyword evidence="4" id="KW-0853">WD repeat</keyword>
<dbReference type="InterPro" id="IPR001680">
    <property type="entry name" value="WD40_rpt"/>
</dbReference>
<dbReference type="OrthoDB" id="10261376at2759"/>
<keyword evidence="7" id="KW-0243">Dynein</keyword>
<dbReference type="GO" id="GO:0045504">
    <property type="term" value="F:dynein heavy chain binding"/>
    <property type="evidence" value="ECO:0007669"/>
    <property type="project" value="TreeGrafter"/>
</dbReference>
<proteinExistence type="inferred from homology"/>
<evidence type="ECO:0000256" key="4">
    <source>
        <dbReference type="ARBA" id="ARBA00022574"/>
    </source>
</evidence>
<evidence type="ECO:0000313" key="13">
    <source>
        <dbReference type="Proteomes" id="UP000801492"/>
    </source>
</evidence>
<protein>
    <recommendedName>
        <fullName evidence="14">Dynein intermediate chain 2, ciliary</fullName>
    </recommendedName>
</protein>
<evidence type="ECO:0000256" key="2">
    <source>
        <dbReference type="ARBA" id="ARBA00011059"/>
    </source>
</evidence>
<dbReference type="AlphaFoldDB" id="A0A8K0D6Q6"/>
<gene>
    <name evidence="12" type="ORF">ILUMI_08941</name>
</gene>
<dbReference type="Pfam" id="PF00400">
    <property type="entry name" value="WD40"/>
    <property type="match status" value="1"/>
</dbReference>
<evidence type="ECO:0000256" key="9">
    <source>
        <dbReference type="ARBA" id="ARBA00023212"/>
    </source>
</evidence>
<keyword evidence="10" id="KW-0966">Cell projection</keyword>
<dbReference type="GO" id="GO:0003341">
    <property type="term" value="P:cilium movement"/>
    <property type="evidence" value="ECO:0007669"/>
    <property type="project" value="TreeGrafter"/>
</dbReference>
<keyword evidence="6" id="KW-0677">Repeat</keyword>
<organism evidence="12 13">
    <name type="scientific">Ignelater luminosus</name>
    <name type="common">Cucubano</name>
    <name type="synonym">Pyrophorus luminosus</name>
    <dbReference type="NCBI Taxonomy" id="2038154"/>
    <lineage>
        <taxon>Eukaryota</taxon>
        <taxon>Metazoa</taxon>
        <taxon>Ecdysozoa</taxon>
        <taxon>Arthropoda</taxon>
        <taxon>Hexapoda</taxon>
        <taxon>Insecta</taxon>
        <taxon>Pterygota</taxon>
        <taxon>Neoptera</taxon>
        <taxon>Endopterygota</taxon>
        <taxon>Coleoptera</taxon>
        <taxon>Polyphaga</taxon>
        <taxon>Elateriformia</taxon>
        <taxon>Elateroidea</taxon>
        <taxon>Elateridae</taxon>
        <taxon>Agrypninae</taxon>
        <taxon>Pyrophorini</taxon>
        <taxon>Ignelater</taxon>
    </lineage>
</organism>
<feature type="region of interest" description="Disordered" evidence="11">
    <location>
        <begin position="1"/>
        <end position="38"/>
    </location>
</feature>
<dbReference type="InterPro" id="IPR015943">
    <property type="entry name" value="WD40/YVTN_repeat-like_dom_sf"/>
</dbReference>
<dbReference type="EMBL" id="VTPC01004379">
    <property type="protein sequence ID" value="KAF2897232.1"/>
    <property type="molecule type" value="Genomic_DNA"/>
</dbReference>
<dbReference type="PANTHER" id="PTHR12442">
    <property type="entry name" value="DYNEIN INTERMEDIATE CHAIN"/>
    <property type="match status" value="1"/>
</dbReference>
<evidence type="ECO:0000313" key="12">
    <source>
        <dbReference type="EMBL" id="KAF2897232.1"/>
    </source>
</evidence>
<keyword evidence="9" id="KW-0206">Cytoskeleton</keyword>